<organism evidence="1 2">
    <name type="scientific">Frankliniella fusca</name>
    <dbReference type="NCBI Taxonomy" id="407009"/>
    <lineage>
        <taxon>Eukaryota</taxon>
        <taxon>Metazoa</taxon>
        <taxon>Ecdysozoa</taxon>
        <taxon>Arthropoda</taxon>
        <taxon>Hexapoda</taxon>
        <taxon>Insecta</taxon>
        <taxon>Pterygota</taxon>
        <taxon>Neoptera</taxon>
        <taxon>Paraneoptera</taxon>
        <taxon>Thysanoptera</taxon>
        <taxon>Terebrantia</taxon>
        <taxon>Thripoidea</taxon>
        <taxon>Thripidae</taxon>
        <taxon>Frankliniella</taxon>
    </lineage>
</organism>
<dbReference type="Proteomes" id="UP001219518">
    <property type="component" value="Unassembled WGS sequence"/>
</dbReference>
<keyword evidence="2" id="KW-1185">Reference proteome</keyword>
<reference evidence="1" key="2">
    <citation type="journal article" date="2023" name="BMC Genomics">
        <title>Pest status, molecular evolution, and epigenetic factors derived from the genome assembly of Frankliniella fusca, a thysanopteran phytovirus vector.</title>
        <authorList>
            <person name="Catto M.A."/>
            <person name="Labadie P.E."/>
            <person name="Jacobson A.L."/>
            <person name="Kennedy G.G."/>
            <person name="Srinivasan R."/>
            <person name="Hunt B.G."/>
        </authorList>
    </citation>
    <scope>NUCLEOTIDE SEQUENCE</scope>
    <source>
        <strain evidence="1">PL_HMW_Pooled</strain>
    </source>
</reference>
<dbReference type="AlphaFoldDB" id="A0AAE1HAR2"/>
<gene>
    <name evidence="1" type="ORF">KUF71_007323</name>
</gene>
<evidence type="ECO:0000313" key="1">
    <source>
        <dbReference type="EMBL" id="KAK3917891.1"/>
    </source>
</evidence>
<name>A0AAE1HAR2_9NEOP</name>
<dbReference type="GO" id="GO:0016874">
    <property type="term" value="F:ligase activity"/>
    <property type="evidence" value="ECO:0007669"/>
    <property type="project" value="UniProtKB-KW"/>
</dbReference>
<dbReference type="EMBL" id="JAHWGI010000801">
    <property type="protein sequence ID" value="KAK3917891.1"/>
    <property type="molecule type" value="Genomic_DNA"/>
</dbReference>
<keyword evidence="1" id="KW-0436">Ligase</keyword>
<accession>A0AAE1HAR2</accession>
<evidence type="ECO:0000313" key="2">
    <source>
        <dbReference type="Proteomes" id="UP001219518"/>
    </source>
</evidence>
<reference evidence="1" key="1">
    <citation type="submission" date="2021-07" db="EMBL/GenBank/DDBJ databases">
        <authorList>
            <person name="Catto M.A."/>
            <person name="Jacobson A."/>
            <person name="Kennedy G."/>
            <person name="Labadie P."/>
            <person name="Hunt B.G."/>
            <person name="Srinivasan R."/>
        </authorList>
    </citation>
    <scope>NUCLEOTIDE SEQUENCE</scope>
    <source>
        <strain evidence="1">PL_HMW_Pooled</strain>
        <tissue evidence="1">Head</tissue>
    </source>
</reference>
<proteinExistence type="predicted"/>
<protein>
    <submittedName>
        <fullName evidence="1">Proline--tRNA ligase</fullName>
    </submittedName>
</protein>
<sequence>MDFNASLKISSERVTDFLKSEVPGSQGTVAYLTVMRYIIEACLNDSLSPCERLYNVWYSAFFLRYWKLWLTNHASYKSENFITSNLFLCVEVIAHALTILPSSESFFRLARSLTSTFSTVINFCMKDFLSKVKLIDMLHHVTSKLSEKLIFPREKRKKLLAILHRENMESTYMPTHEEICTIATEGKKDALLCLHELGIKFGTCTSLTRVRDYVKSCRNFDDDDGEASSVNQNYSSSMDEEDIPLDILAAFPNPEDVSQLDIEVPIEQLSPDSSYVLVKKSSGGYTCMRKSTFCWLLPSPEIP</sequence>
<comment type="caution">
    <text evidence="1">The sequence shown here is derived from an EMBL/GenBank/DDBJ whole genome shotgun (WGS) entry which is preliminary data.</text>
</comment>